<dbReference type="Proteomes" id="UP001174694">
    <property type="component" value="Unassembled WGS sequence"/>
</dbReference>
<dbReference type="PANTHER" id="PTHR42339">
    <property type="entry name" value="HISTONE H1"/>
    <property type="match status" value="1"/>
</dbReference>
<dbReference type="EMBL" id="JANBVO010000002">
    <property type="protein sequence ID" value="KAJ9156423.1"/>
    <property type="molecule type" value="Genomic_DNA"/>
</dbReference>
<dbReference type="Pfam" id="PF24852">
    <property type="entry name" value="DUF7726"/>
    <property type="match status" value="2"/>
</dbReference>
<sequence>MDSGWSWSPSNPLANVDTNRWNPKLSAVEGPTGDAPSIVDLTGDKENALPTKGNRKPAATKKARALGGEAPSRKRKSDPTDQENEDLFPTNVPDIDDDDPRLCIVTDTCSAVRKKIRTWIDSGAMKVGEFQSAIGVSSKGYLNFMNRTKTYDGEGCDTYWKAFAFFKKRDLQGLPLKAGSKTKKARTGGAGGRAAKSGDALIPDLSNVYLPGEEEGTAPVYDTCDEMRKKIRAFLAKDGITQAAFLRAISKSFPDNRKVAATSLQAFLGQKGPRSGNTSGVFYGAYVFFEKLRIKEGRPKTKFAQEMEEIWSDFFSMSGRQGFDVENNTNRAFLCSANARPTMDKYGWISFH</sequence>
<comment type="caution">
    <text evidence="3">The sequence shown here is derived from an EMBL/GenBank/DDBJ whole genome shotgun (WGS) entry which is preliminary data.</text>
</comment>
<protein>
    <recommendedName>
        <fullName evidence="2">DUF7726 domain-containing protein</fullName>
    </recommendedName>
</protein>
<evidence type="ECO:0000256" key="1">
    <source>
        <dbReference type="SAM" id="MobiDB-lite"/>
    </source>
</evidence>
<evidence type="ECO:0000259" key="2">
    <source>
        <dbReference type="Pfam" id="PF24852"/>
    </source>
</evidence>
<dbReference type="PANTHER" id="PTHR42339:SF1">
    <property type="entry name" value="HISTONE H1"/>
    <property type="match status" value="1"/>
</dbReference>
<evidence type="ECO:0000313" key="3">
    <source>
        <dbReference type="EMBL" id="KAJ9156423.1"/>
    </source>
</evidence>
<feature type="region of interest" description="Disordered" evidence="1">
    <location>
        <begin position="1"/>
        <end position="93"/>
    </location>
</feature>
<feature type="domain" description="DUF7726" evidence="2">
    <location>
        <begin position="219"/>
        <end position="297"/>
    </location>
</feature>
<gene>
    <name evidence="3" type="ORF">NKR23_g814</name>
</gene>
<organism evidence="3 4">
    <name type="scientific">Pleurostoma richardsiae</name>
    <dbReference type="NCBI Taxonomy" id="41990"/>
    <lineage>
        <taxon>Eukaryota</taxon>
        <taxon>Fungi</taxon>
        <taxon>Dikarya</taxon>
        <taxon>Ascomycota</taxon>
        <taxon>Pezizomycotina</taxon>
        <taxon>Sordariomycetes</taxon>
        <taxon>Sordariomycetidae</taxon>
        <taxon>Calosphaeriales</taxon>
        <taxon>Pleurostomataceae</taxon>
        <taxon>Pleurostoma</taxon>
    </lineage>
</organism>
<keyword evidence="4" id="KW-1185">Reference proteome</keyword>
<dbReference type="InterPro" id="IPR056143">
    <property type="entry name" value="DUF7726"/>
</dbReference>
<feature type="domain" description="DUF7726" evidence="2">
    <location>
        <begin position="104"/>
        <end position="174"/>
    </location>
</feature>
<dbReference type="AlphaFoldDB" id="A0AA38RQR3"/>
<name>A0AA38RQR3_9PEZI</name>
<feature type="compositionally biased region" description="Polar residues" evidence="1">
    <location>
        <begin position="1"/>
        <end position="21"/>
    </location>
</feature>
<accession>A0AA38RQR3</accession>
<reference evidence="3" key="1">
    <citation type="submission" date="2022-07" db="EMBL/GenBank/DDBJ databases">
        <title>Fungi with potential for degradation of polypropylene.</title>
        <authorList>
            <person name="Gostincar C."/>
        </authorList>
    </citation>
    <scope>NUCLEOTIDE SEQUENCE</scope>
    <source>
        <strain evidence="3">EXF-13308</strain>
    </source>
</reference>
<evidence type="ECO:0000313" key="4">
    <source>
        <dbReference type="Proteomes" id="UP001174694"/>
    </source>
</evidence>
<feature type="compositionally biased region" description="Basic residues" evidence="1">
    <location>
        <begin position="53"/>
        <end position="64"/>
    </location>
</feature>
<proteinExistence type="predicted"/>